<evidence type="ECO:0000313" key="3">
    <source>
        <dbReference type="EMBL" id="CAA9251061.1"/>
    </source>
</evidence>
<dbReference type="Pfam" id="PF03807">
    <property type="entry name" value="F420_oxidored"/>
    <property type="match status" value="1"/>
</dbReference>
<dbReference type="PANTHER" id="PTHR14239:SF0">
    <property type="entry name" value="F420-DEPENDENT NADP REDUCTASE"/>
    <property type="match status" value="1"/>
</dbReference>
<reference evidence="3" key="1">
    <citation type="submission" date="2020-02" db="EMBL/GenBank/DDBJ databases">
        <authorList>
            <person name="Meier V. D."/>
        </authorList>
    </citation>
    <scope>NUCLEOTIDE SEQUENCE</scope>
    <source>
        <strain evidence="3">AVDCRST_MAG50</strain>
    </source>
</reference>
<dbReference type="GO" id="GO:0015677">
    <property type="term" value="P:copper ion import"/>
    <property type="evidence" value="ECO:0007669"/>
    <property type="project" value="TreeGrafter"/>
</dbReference>
<dbReference type="GO" id="GO:0016651">
    <property type="term" value="F:oxidoreductase activity, acting on NAD(P)H"/>
    <property type="evidence" value="ECO:0007669"/>
    <property type="project" value="InterPro"/>
</dbReference>
<dbReference type="InterPro" id="IPR036291">
    <property type="entry name" value="NAD(P)-bd_dom_sf"/>
</dbReference>
<name>A0A6J4IFA7_9ACTN</name>
<evidence type="ECO:0000259" key="2">
    <source>
        <dbReference type="Pfam" id="PF03807"/>
    </source>
</evidence>
<dbReference type="NCBIfam" id="TIGR01915">
    <property type="entry name" value="npdG"/>
    <property type="match status" value="1"/>
</dbReference>
<proteinExistence type="predicted"/>
<dbReference type="InterPro" id="IPR010185">
    <property type="entry name" value="NpdG"/>
</dbReference>
<sequence length="221" mass="22669">MHVGILGGTGPAGSGLAARLASLDLDVTIGSRAADRAEAKIAELTERWPGRSLEKRLRPGDNAAAAAADLVVIATPWDGAAVTAGSVADALAGKVVVSIANALAKVGREFEPLVPPRGSVAAHVQHAVPDAYVAAALHHIPARELGDLDHPVESDVLVCSDHRAATKAASELVNLIPGLRALNAGTLSNASPIEAFTAVLLQLNIRYKTHAALRITGIPLD</sequence>
<dbReference type="SUPFAM" id="SSF51735">
    <property type="entry name" value="NAD(P)-binding Rossmann-fold domains"/>
    <property type="match status" value="1"/>
</dbReference>
<dbReference type="EMBL" id="CADCTF010000109">
    <property type="protein sequence ID" value="CAA9251061.1"/>
    <property type="molecule type" value="Genomic_DNA"/>
</dbReference>
<evidence type="ECO:0000256" key="1">
    <source>
        <dbReference type="ARBA" id="ARBA00023002"/>
    </source>
</evidence>
<dbReference type="GO" id="GO:0005886">
    <property type="term" value="C:plasma membrane"/>
    <property type="evidence" value="ECO:0007669"/>
    <property type="project" value="TreeGrafter"/>
</dbReference>
<feature type="domain" description="Pyrroline-5-carboxylate reductase catalytic N-terminal" evidence="2">
    <location>
        <begin position="3"/>
        <end position="101"/>
    </location>
</feature>
<dbReference type="InterPro" id="IPR051267">
    <property type="entry name" value="STEAP_metalloreductase"/>
</dbReference>
<dbReference type="GO" id="GO:0052851">
    <property type="term" value="F:ferric-chelate reductase (NADPH) activity"/>
    <property type="evidence" value="ECO:0007669"/>
    <property type="project" value="TreeGrafter"/>
</dbReference>
<dbReference type="GO" id="GO:0050661">
    <property type="term" value="F:NADP binding"/>
    <property type="evidence" value="ECO:0007669"/>
    <property type="project" value="InterPro"/>
</dbReference>
<dbReference type="GO" id="GO:0008823">
    <property type="term" value="F:cupric reductase (NADH) activity"/>
    <property type="evidence" value="ECO:0007669"/>
    <property type="project" value="TreeGrafter"/>
</dbReference>
<dbReference type="AlphaFoldDB" id="A0A6J4IFA7"/>
<gene>
    <name evidence="3" type="ORF">AVDCRST_MAG50-2238</name>
</gene>
<dbReference type="Gene3D" id="3.40.50.720">
    <property type="entry name" value="NAD(P)-binding Rossmann-like Domain"/>
    <property type="match status" value="1"/>
</dbReference>
<organism evidence="3">
    <name type="scientific">uncultured Acidimicrobiales bacterium</name>
    <dbReference type="NCBI Taxonomy" id="310071"/>
    <lineage>
        <taxon>Bacteria</taxon>
        <taxon>Bacillati</taxon>
        <taxon>Actinomycetota</taxon>
        <taxon>Acidimicrobiia</taxon>
        <taxon>Acidimicrobiales</taxon>
        <taxon>environmental samples</taxon>
    </lineage>
</organism>
<dbReference type="GO" id="GO:0070967">
    <property type="term" value="F:coenzyme F420 binding"/>
    <property type="evidence" value="ECO:0007669"/>
    <property type="project" value="InterPro"/>
</dbReference>
<dbReference type="InterPro" id="IPR028939">
    <property type="entry name" value="P5C_Rdtase_cat_N"/>
</dbReference>
<protein>
    <recommendedName>
        <fullName evidence="2">Pyrroline-5-carboxylate reductase catalytic N-terminal domain-containing protein</fullName>
    </recommendedName>
</protein>
<accession>A0A6J4IFA7</accession>
<dbReference type="GO" id="GO:0006740">
    <property type="term" value="P:NADPH regeneration"/>
    <property type="evidence" value="ECO:0007669"/>
    <property type="project" value="InterPro"/>
</dbReference>
<dbReference type="PANTHER" id="PTHR14239">
    <property type="entry name" value="DUDULIN-RELATED"/>
    <property type="match status" value="1"/>
</dbReference>
<keyword evidence="1" id="KW-0560">Oxidoreductase</keyword>